<dbReference type="HOGENOM" id="CLU_3138959_0_0_0"/>
<dbReference type="AlphaFoldDB" id="D2QWF0"/>
<dbReference type="EMBL" id="CP001848">
    <property type="protein sequence ID" value="ADB17753.1"/>
    <property type="molecule type" value="Genomic_DNA"/>
</dbReference>
<protein>
    <submittedName>
        <fullName evidence="1">Uncharacterized protein</fullName>
    </submittedName>
</protein>
<sequence length="49" mass="5512">MRNSLIERWVARSARVGVRKRSAAPARPTPVDAVNRKPLAYLKNGRNVL</sequence>
<name>D2QWF0_PIRSD</name>
<gene>
    <name evidence="1" type="ordered locus">Psta_3089</name>
</gene>
<dbReference type="KEGG" id="psl:Psta_3089"/>
<reference evidence="1 2" key="1">
    <citation type="journal article" date="2009" name="Stand. Genomic Sci.">
        <title>Complete genome sequence of Pirellula staleyi type strain (ATCC 27377).</title>
        <authorList>
            <person name="Clum A."/>
            <person name="Tindall B.J."/>
            <person name="Sikorski J."/>
            <person name="Ivanova N."/>
            <person name="Mavrommatis K."/>
            <person name="Lucas S."/>
            <person name="Glavina del Rio T."/>
            <person name="Nolan M."/>
            <person name="Chen F."/>
            <person name="Tice H."/>
            <person name="Pitluck S."/>
            <person name="Cheng J.F."/>
            <person name="Chertkov O."/>
            <person name="Brettin T."/>
            <person name="Han C."/>
            <person name="Detter J.C."/>
            <person name="Kuske C."/>
            <person name="Bruce D."/>
            <person name="Goodwin L."/>
            <person name="Ovchinikova G."/>
            <person name="Pati A."/>
            <person name="Mikhailova N."/>
            <person name="Chen A."/>
            <person name="Palaniappan K."/>
            <person name="Land M."/>
            <person name="Hauser L."/>
            <person name="Chang Y.J."/>
            <person name="Jeffries C.D."/>
            <person name="Chain P."/>
            <person name="Rohde M."/>
            <person name="Goker M."/>
            <person name="Bristow J."/>
            <person name="Eisen J.A."/>
            <person name="Markowitz V."/>
            <person name="Hugenholtz P."/>
            <person name="Kyrpides N.C."/>
            <person name="Klenk H.P."/>
            <person name="Lapidus A."/>
        </authorList>
    </citation>
    <scope>NUCLEOTIDE SEQUENCE [LARGE SCALE GENOMIC DNA]</scope>
    <source>
        <strain evidence="2">ATCC 27377 / DSM 6068 / ICPB 4128</strain>
    </source>
</reference>
<accession>D2QWF0</accession>
<proteinExistence type="predicted"/>
<dbReference type="Proteomes" id="UP000001887">
    <property type="component" value="Chromosome"/>
</dbReference>
<dbReference type="STRING" id="530564.Psta_3089"/>
<keyword evidence="2" id="KW-1185">Reference proteome</keyword>
<evidence type="ECO:0000313" key="1">
    <source>
        <dbReference type="EMBL" id="ADB17753.1"/>
    </source>
</evidence>
<evidence type="ECO:0000313" key="2">
    <source>
        <dbReference type="Proteomes" id="UP000001887"/>
    </source>
</evidence>
<organism evidence="1 2">
    <name type="scientific">Pirellula staleyi (strain ATCC 27377 / DSM 6068 / ICPB 4128)</name>
    <name type="common">Pirella staleyi</name>
    <dbReference type="NCBI Taxonomy" id="530564"/>
    <lineage>
        <taxon>Bacteria</taxon>
        <taxon>Pseudomonadati</taxon>
        <taxon>Planctomycetota</taxon>
        <taxon>Planctomycetia</taxon>
        <taxon>Pirellulales</taxon>
        <taxon>Pirellulaceae</taxon>
        <taxon>Pirellula</taxon>
    </lineage>
</organism>